<proteinExistence type="predicted"/>
<organism evidence="1 2">
    <name type="scientific">Mauremys mutica</name>
    <name type="common">yellowpond turtle</name>
    <dbReference type="NCBI Taxonomy" id="74926"/>
    <lineage>
        <taxon>Eukaryota</taxon>
        <taxon>Metazoa</taxon>
        <taxon>Chordata</taxon>
        <taxon>Craniata</taxon>
        <taxon>Vertebrata</taxon>
        <taxon>Euteleostomi</taxon>
        <taxon>Archelosauria</taxon>
        <taxon>Testudinata</taxon>
        <taxon>Testudines</taxon>
        <taxon>Cryptodira</taxon>
        <taxon>Durocryptodira</taxon>
        <taxon>Testudinoidea</taxon>
        <taxon>Geoemydidae</taxon>
        <taxon>Geoemydinae</taxon>
        <taxon>Mauremys</taxon>
    </lineage>
</organism>
<reference evidence="1" key="1">
    <citation type="submission" date="2021-09" db="EMBL/GenBank/DDBJ databases">
        <title>The genome of Mauremys mutica provides insights into the evolution of semi-aquatic lifestyle.</title>
        <authorList>
            <person name="Gong S."/>
            <person name="Gao Y."/>
        </authorList>
    </citation>
    <scope>NUCLEOTIDE SEQUENCE</scope>
    <source>
        <strain evidence="1">MM-2020</strain>
        <tissue evidence="1">Muscle</tissue>
    </source>
</reference>
<evidence type="ECO:0000313" key="2">
    <source>
        <dbReference type="Proteomes" id="UP000827986"/>
    </source>
</evidence>
<dbReference type="AlphaFoldDB" id="A0A9D3XLX8"/>
<protein>
    <submittedName>
        <fullName evidence="1">Uncharacterized protein</fullName>
    </submittedName>
</protein>
<keyword evidence="2" id="KW-1185">Reference proteome</keyword>
<comment type="caution">
    <text evidence="1">The sequence shown here is derived from an EMBL/GenBank/DDBJ whole genome shotgun (WGS) entry which is preliminary data.</text>
</comment>
<sequence>MFLKIKKQQGAEGLLWNKDLVFHTNVLSSKNKGWWEETLYETDRESVSQNIFQSHHHQICDSVQSERREGYIGVRLHCREILHLVLRISAKKAIQDNGI</sequence>
<accession>A0A9D3XLX8</accession>
<evidence type="ECO:0000313" key="1">
    <source>
        <dbReference type="EMBL" id="KAH1182261.1"/>
    </source>
</evidence>
<dbReference type="Proteomes" id="UP000827986">
    <property type="component" value="Unassembled WGS sequence"/>
</dbReference>
<dbReference type="EMBL" id="JAHDVG010000467">
    <property type="protein sequence ID" value="KAH1182261.1"/>
    <property type="molecule type" value="Genomic_DNA"/>
</dbReference>
<gene>
    <name evidence="1" type="ORF">KIL84_010015</name>
</gene>
<name>A0A9D3XLX8_9SAUR</name>